<evidence type="ECO:0000256" key="1">
    <source>
        <dbReference type="ARBA" id="ARBA00004370"/>
    </source>
</evidence>
<dbReference type="InterPro" id="IPR013783">
    <property type="entry name" value="Ig-like_fold"/>
</dbReference>
<proteinExistence type="predicted"/>
<dbReference type="Proteomes" id="UP001187415">
    <property type="component" value="Unassembled WGS sequence"/>
</dbReference>
<evidence type="ECO:0000313" key="8">
    <source>
        <dbReference type="EMBL" id="KAK2861588.1"/>
    </source>
</evidence>
<dbReference type="SUPFAM" id="SSF48726">
    <property type="entry name" value="Immunoglobulin"/>
    <property type="match status" value="2"/>
</dbReference>
<feature type="region of interest" description="Disordered" evidence="4">
    <location>
        <begin position="455"/>
        <end position="475"/>
    </location>
</feature>
<evidence type="ECO:0000313" key="9">
    <source>
        <dbReference type="Proteomes" id="UP001187415"/>
    </source>
</evidence>
<keyword evidence="5" id="KW-1133">Transmembrane helix</keyword>
<dbReference type="PANTHER" id="PTHR11860">
    <property type="entry name" value="POLYMERIC-IMMUNOGLOBULIN RECEPTOR"/>
    <property type="match status" value="1"/>
</dbReference>
<protein>
    <recommendedName>
        <fullName evidence="7">Immunoglobulin V-set domain-containing protein</fullName>
    </recommendedName>
</protein>
<feature type="domain" description="Immunoglobulin V-set" evidence="7">
    <location>
        <begin position="209"/>
        <end position="295"/>
    </location>
</feature>
<sequence length="495" mass="55202">MKMNNMKSCLLLVLSLLTGCEASSNVKGCRDGWAEFTCKCQKSQRKCEQTKKSAAKDTWENKGTMFLYPDTKRMVTQQLEQNNFGENKCKSEAEPSTRAKKQQLKVEVGGCQEPFTHTAYKKTRTNIMCNKSENEQRIAFFCKEENDKCEDVLPPKSNGRFTVTDGSSNISIGEVSSKDAGVYWCGVKAAKENNITLRKIQLDVKDIIHFSRSPPIGKDFIYWCNYPQTPKYAKKFICKGEDPSMCQTVVTTQSRNERFSMKEDKGKTNITITLMKVTAEDSGTYWCGAEDADSTSSPTFFHRFVMTVGPRSITPVPSTAPTASAASHGNSLKTVGGGSSSVVIGIICVTLLMLLFVLISILLYKRFSCSKNPRNETAAAAKQNSEDYIYEEIQEPLQNPDSDNALVTTIYATASFPPDPSASLRYMAIDFKMRSDKAGDETPVLRPSSTRCEYSTVKDRHSPTLNHPSRSAEEPLYSTVKHPEYLARQEITFSA</sequence>
<gene>
    <name evidence="8" type="ORF">Q5P01_001121</name>
</gene>
<dbReference type="InterPro" id="IPR036179">
    <property type="entry name" value="Ig-like_dom_sf"/>
</dbReference>
<evidence type="ECO:0000256" key="5">
    <source>
        <dbReference type="SAM" id="Phobius"/>
    </source>
</evidence>
<reference evidence="8" key="1">
    <citation type="submission" date="2023-07" db="EMBL/GenBank/DDBJ databases">
        <title>Chromosome-level Genome Assembly of Striped Snakehead (Channa striata).</title>
        <authorList>
            <person name="Liu H."/>
        </authorList>
    </citation>
    <scope>NUCLEOTIDE SEQUENCE</scope>
    <source>
        <strain evidence="8">Gz</strain>
        <tissue evidence="8">Muscle</tissue>
    </source>
</reference>
<keyword evidence="2 5" id="KW-0812">Transmembrane</keyword>
<name>A0AA88T4Y6_CHASR</name>
<evidence type="ECO:0000256" key="2">
    <source>
        <dbReference type="ARBA" id="ARBA00022692"/>
    </source>
</evidence>
<accession>A0AA88T4Y6</accession>
<dbReference type="GO" id="GO:0004888">
    <property type="term" value="F:transmembrane signaling receptor activity"/>
    <property type="evidence" value="ECO:0007669"/>
    <property type="project" value="TreeGrafter"/>
</dbReference>
<comment type="subcellular location">
    <subcellularLocation>
        <location evidence="1">Membrane</location>
    </subcellularLocation>
</comment>
<evidence type="ECO:0000256" key="6">
    <source>
        <dbReference type="SAM" id="SignalP"/>
    </source>
</evidence>
<evidence type="ECO:0000256" key="3">
    <source>
        <dbReference type="ARBA" id="ARBA00023136"/>
    </source>
</evidence>
<dbReference type="InterPro" id="IPR013106">
    <property type="entry name" value="Ig_V-set"/>
</dbReference>
<dbReference type="GO" id="GO:0005886">
    <property type="term" value="C:plasma membrane"/>
    <property type="evidence" value="ECO:0007669"/>
    <property type="project" value="TreeGrafter"/>
</dbReference>
<dbReference type="Gene3D" id="2.60.40.10">
    <property type="entry name" value="Immunoglobulins"/>
    <property type="match status" value="2"/>
</dbReference>
<feature type="signal peptide" evidence="6">
    <location>
        <begin position="1"/>
        <end position="22"/>
    </location>
</feature>
<dbReference type="EMBL" id="JAUPFM010000001">
    <property type="protein sequence ID" value="KAK2861588.1"/>
    <property type="molecule type" value="Genomic_DNA"/>
</dbReference>
<dbReference type="AlphaFoldDB" id="A0AA88T4Y6"/>
<dbReference type="PANTHER" id="PTHR11860:SF87">
    <property type="entry name" value="CMRF35-LIKE MOLECULE 8"/>
    <property type="match status" value="1"/>
</dbReference>
<evidence type="ECO:0000259" key="7">
    <source>
        <dbReference type="Pfam" id="PF07686"/>
    </source>
</evidence>
<keyword evidence="6" id="KW-0732">Signal</keyword>
<feature type="transmembrane region" description="Helical" evidence="5">
    <location>
        <begin position="342"/>
        <end position="364"/>
    </location>
</feature>
<keyword evidence="9" id="KW-1185">Reference proteome</keyword>
<keyword evidence="3 5" id="KW-0472">Membrane</keyword>
<dbReference type="InterPro" id="IPR050671">
    <property type="entry name" value="CD300_family_receptors"/>
</dbReference>
<comment type="caution">
    <text evidence="8">The sequence shown here is derived from an EMBL/GenBank/DDBJ whole genome shotgun (WGS) entry which is preliminary data.</text>
</comment>
<evidence type="ECO:0000256" key="4">
    <source>
        <dbReference type="SAM" id="MobiDB-lite"/>
    </source>
</evidence>
<feature type="chain" id="PRO_5041735260" description="Immunoglobulin V-set domain-containing protein" evidence="6">
    <location>
        <begin position="23"/>
        <end position="495"/>
    </location>
</feature>
<dbReference type="PROSITE" id="PS51257">
    <property type="entry name" value="PROKAR_LIPOPROTEIN"/>
    <property type="match status" value="1"/>
</dbReference>
<organism evidence="8 9">
    <name type="scientific">Channa striata</name>
    <name type="common">Snakehead murrel</name>
    <name type="synonym">Ophicephalus striatus</name>
    <dbReference type="NCBI Taxonomy" id="64152"/>
    <lineage>
        <taxon>Eukaryota</taxon>
        <taxon>Metazoa</taxon>
        <taxon>Chordata</taxon>
        <taxon>Craniata</taxon>
        <taxon>Vertebrata</taxon>
        <taxon>Euteleostomi</taxon>
        <taxon>Actinopterygii</taxon>
        <taxon>Neopterygii</taxon>
        <taxon>Teleostei</taxon>
        <taxon>Neoteleostei</taxon>
        <taxon>Acanthomorphata</taxon>
        <taxon>Anabantaria</taxon>
        <taxon>Anabantiformes</taxon>
        <taxon>Channoidei</taxon>
        <taxon>Channidae</taxon>
        <taxon>Channa</taxon>
    </lineage>
</organism>
<dbReference type="Pfam" id="PF07686">
    <property type="entry name" value="V-set"/>
    <property type="match status" value="1"/>
</dbReference>